<organism evidence="3 4">
    <name type="scientific">Kribbella albertanoniae</name>
    <dbReference type="NCBI Taxonomy" id="1266829"/>
    <lineage>
        <taxon>Bacteria</taxon>
        <taxon>Bacillati</taxon>
        <taxon>Actinomycetota</taxon>
        <taxon>Actinomycetes</taxon>
        <taxon>Propionibacteriales</taxon>
        <taxon>Kribbellaceae</taxon>
        <taxon>Kribbella</taxon>
    </lineage>
</organism>
<keyword evidence="2" id="KW-0560">Oxidoreductase</keyword>
<dbReference type="SUPFAM" id="SSF51735">
    <property type="entry name" value="NAD(P)-binding Rossmann-fold domains"/>
    <property type="match status" value="1"/>
</dbReference>
<dbReference type="Pfam" id="PF00106">
    <property type="entry name" value="adh_short"/>
    <property type="match status" value="1"/>
</dbReference>
<dbReference type="PANTHER" id="PTHR44196:SF1">
    <property type="entry name" value="DEHYDROGENASE_REDUCTASE SDR FAMILY MEMBER 7B"/>
    <property type="match status" value="1"/>
</dbReference>
<dbReference type="GO" id="GO:0016491">
    <property type="term" value="F:oxidoreductase activity"/>
    <property type="evidence" value="ECO:0007669"/>
    <property type="project" value="UniProtKB-KW"/>
</dbReference>
<gene>
    <name evidence="3" type="ORF">E1261_35990</name>
</gene>
<comment type="similarity">
    <text evidence="1">Belongs to the short-chain dehydrogenases/reductases (SDR) family.</text>
</comment>
<keyword evidence="4" id="KW-1185">Reference proteome</keyword>
<comment type="caution">
    <text evidence="3">The sequence shown here is derived from an EMBL/GenBank/DDBJ whole genome shotgun (WGS) entry which is preliminary data.</text>
</comment>
<reference evidence="3 4" key="1">
    <citation type="submission" date="2019-03" db="EMBL/GenBank/DDBJ databases">
        <title>Draft genome sequences of novel Actinobacteria.</title>
        <authorList>
            <person name="Sahin N."/>
            <person name="Ay H."/>
            <person name="Saygin H."/>
        </authorList>
    </citation>
    <scope>NUCLEOTIDE SEQUENCE [LARGE SCALE GENOMIC DNA]</scope>
    <source>
        <strain evidence="3 4">JCM 30547</strain>
    </source>
</reference>
<dbReference type="Gene3D" id="3.40.50.720">
    <property type="entry name" value="NAD(P)-binding Rossmann-like Domain"/>
    <property type="match status" value="1"/>
</dbReference>
<evidence type="ECO:0000256" key="1">
    <source>
        <dbReference type="ARBA" id="ARBA00006484"/>
    </source>
</evidence>
<evidence type="ECO:0000256" key="2">
    <source>
        <dbReference type="ARBA" id="ARBA00023002"/>
    </source>
</evidence>
<dbReference type="RefSeq" id="WP_132414206.1">
    <property type="nucleotide sequence ID" value="NZ_SMKA01000257.1"/>
</dbReference>
<dbReference type="PRINTS" id="PR00081">
    <property type="entry name" value="GDHRDH"/>
</dbReference>
<accession>A0A4R4P6E2</accession>
<evidence type="ECO:0000313" key="3">
    <source>
        <dbReference type="EMBL" id="TDC18048.1"/>
    </source>
</evidence>
<dbReference type="EMBL" id="SMKA01000257">
    <property type="protein sequence ID" value="TDC18048.1"/>
    <property type="molecule type" value="Genomic_DNA"/>
</dbReference>
<proteinExistence type="inferred from homology"/>
<dbReference type="GO" id="GO:0016020">
    <property type="term" value="C:membrane"/>
    <property type="evidence" value="ECO:0007669"/>
    <property type="project" value="TreeGrafter"/>
</dbReference>
<evidence type="ECO:0000313" key="4">
    <source>
        <dbReference type="Proteomes" id="UP000295075"/>
    </source>
</evidence>
<dbReference type="PANTHER" id="PTHR44196">
    <property type="entry name" value="DEHYDROGENASE/REDUCTASE SDR FAMILY MEMBER 7B"/>
    <property type="match status" value="1"/>
</dbReference>
<dbReference type="InterPro" id="IPR002347">
    <property type="entry name" value="SDR_fam"/>
</dbReference>
<dbReference type="InterPro" id="IPR036291">
    <property type="entry name" value="NAD(P)-bd_dom_sf"/>
</dbReference>
<dbReference type="Proteomes" id="UP000295075">
    <property type="component" value="Unassembled WGS sequence"/>
</dbReference>
<dbReference type="AlphaFoldDB" id="A0A4R4P6E2"/>
<sequence>MMERTVVVAGGTGGLGRAVVAGFLASGWRVVVPGRSEESLERLGADPALTPIVADPFDPAGVADVVALATSEVGAPVRALVNLVGGFASGARVHETPIEQFEEQFRLNLRPTYLITQAVLPHLIAGGGGAIVCTSSRAAQRPFSGAAGYISAKAAVLAFADALQVEYAKDGIRVNTVLPGTIDTAANRSALPNADTSGWTAPEKIAGVIRALVETEGFAGGHHVV</sequence>
<protein>
    <submittedName>
        <fullName evidence="3">SDR family oxidoreductase</fullName>
    </submittedName>
</protein>
<dbReference type="CDD" id="cd05233">
    <property type="entry name" value="SDR_c"/>
    <property type="match status" value="1"/>
</dbReference>
<dbReference type="OrthoDB" id="9797538at2"/>
<name>A0A4R4P6E2_9ACTN</name>